<dbReference type="PROSITE" id="PS51318">
    <property type="entry name" value="TAT"/>
    <property type="match status" value="1"/>
</dbReference>
<feature type="signal peptide" evidence="1">
    <location>
        <begin position="1"/>
        <end position="28"/>
    </location>
</feature>
<dbReference type="EMBL" id="JAFLNC010000002">
    <property type="protein sequence ID" value="MBO0333197.1"/>
    <property type="molecule type" value="Genomic_DNA"/>
</dbReference>
<dbReference type="Proteomes" id="UP000664761">
    <property type="component" value="Unassembled WGS sequence"/>
</dbReference>
<dbReference type="Pfam" id="PF13668">
    <property type="entry name" value="Ferritin_2"/>
    <property type="match status" value="1"/>
</dbReference>
<dbReference type="InterPro" id="IPR006311">
    <property type="entry name" value="TAT_signal"/>
</dbReference>
<dbReference type="CDD" id="cd00657">
    <property type="entry name" value="Ferritin_like"/>
    <property type="match status" value="1"/>
</dbReference>
<keyword evidence="3" id="KW-1185">Reference proteome</keyword>
<gene>
    <name evidence="2" type="ORF">J0X12_06220</name>
</gene>
<dbReference type="InterPro" id="IPR012347">
    <property type="entry name" value="Ferritin-like"/>
</dbReference>
<sequence length="190" mass="19496">MSNNSMILSSRRAFLGATGKTLSATALAMVVGSNIKTAAAADASQDIEILNAAIALEHEGIAAYQIAATSGLLDPAVVDIGVTFQGHHKGHRDVLVKAVETLGGKPAEEKSLGAYAADLKASSLKNQVDVLRLALDLERGAANAYLGLIPSLGPDYHQVAAQMAGDEAFHAAILANALGQPIPKAALMFG</sequence>
<name>A0ABS3F4B7_9PROT</name>
<comment type="caution">
    <text evidence="2">The sequence shown here is derived from an EMBL/GenBank/DDBJ whole genome shotgun (WGS) entry which is preliminary data.</text>
</comment>
<evidence type="ECO:0000313" key="2">
    <source>
        <dbReference type="EMBL" id="MBO0333197.1"/>
    </source>
</evidence>
<protein>
    <submittedName>
        <fullName evidence="2">Ferritin-like domain-containing protein</fullName>
    </submittedName>
</protein>
<reference evidence="2 3" key="1">
    <citation type="submission" date="2021-03" db="EMBL/GenBank/DDBJ databases">
        <title>Sneathiella sp. CAU 1612 isolated from Kang Won-do.</title>
        <authorList>
            <person name="Kim W."/>
        </authorList>
    </citation>
    <scope>NUCLEOTIDE SEQUENCE [LARGE SCALE GENOMIC DNA]</scope>
    <source>
        <strain evidence="2 3">CAU 1612</strain>
    </source>
</reference>
<dbReference type="RefSeq" id="WP_207043337.1">
    <property type="nucleotide sequence ID" value="NZ_JAFLNC010000002.1"/>
</dbReference>
<evidence type="ECO:0000313" key="3">
    <source>
        <dbReference type="Proteomes" id="UP000664761"/>
    </source>
</evidence>
<evidence type="ECO:0000256" key="1">
    <source>
        <dbReference type="SAM" id="SignalP"/>
    </source>
</evidence>
<accession>A0ABS3F4B7</accession>
<keyword evidence="1" id="KW-0732">Signal</keyword>
<dbReference type="InterPro" id="IPR009078">
    <property type="entry name" value="Ferritin-like_SF"/>
</dbReference>
<dbReference type="SUPFAM" id="SSF47240">
    <property type="entry name" value="Ferritin-like"/>
    <property type="match status" value="1"/>
</dbReference>
<dbReference type="Gene3D" id="1.20.1260.10">
    <property type="match status" value="1"/>
</dbReference>
<feature type="chain" id="PRO_5046464101" evidence="1">
    <location>
        <begin position="29"/>
        <end position="190"/>
    </location>
</feature>
<proteinExistence type="predicted"/>
<organism evidence="2 3">
    <name type="scientific">Sneathiella sedimenti</name>
    <dbReference type="NCBI Taxonomy" id="2816034"/>
    <lineage>
        <taxon>Bacteria</taxon>
        <taxon>Pseudomonadati</taxon>
        <taxon>Pseudomonadota</taxon>
        <taxon>Alphaproteobacteria</taxon>
        <taxon>Sneathiellales</taxon>
        <taxon>Sneathiellaceae</taxon>
        <taxon>Sneathiella</taxon>
    </lineage>
</organism>